<dbReference type="EMBL" id="PPHD01000181">
    <property type="protein sequence ID" value="POI35857.1"/>
    <property type="molecule type" value="Genomic_DNA"/>
</dbReference>
<keyword evidence="3" id="KW-0282">Flagellum</keyword>
<dbReference type="AlphaFoldDB" id="A0A2P4THM0"/>
<name>A0A2P4THM0_BAMTH</name>
<keyword evidence="5" id="KW-0206">Cytoskeleton</keyword>
<keyword evidence="2" id="KW-0963">Cytoplasm</keyword>
<accession>A0A2P4THM0</accession>
<dbReference type="GO" id="GO:0005930">
    <property type="term" value="C:axoneme"/>
    <property type="evidence" value="ECO:0007669"/>
    <property type="project" value="UniProtKB-ARBA"/>
</dbReference>
<evidence type="ECO:0000256" key="3">
    <source>
        <dbReference type="ARBA" id="ARBA00022846"/>
    </source>
</evidence>
<evidence type="ECO:0000313" key="9">
    <source>
        <dbReference type="EMBL" id="POI35857.1"/>
    </source>
</evidence>
<dbReference type="InterPro" id="IPR009524">
    <property type="entry name" value="CFAP68"/>
</dbReference>
<dbReference type="GO" id="GO:0005634">
    <property type="term" value="C:nucleus"/>
    <property type="evidence" value="ECO:0007669"/>
    <property type="project" value="InterPro"/>
</dbReference>
<keyword evidence="10" id="KW-1185">Reference proteome</keyword>
<dbReference type="GO" id="GO:0030317">
    <property type="term" value="P:flagellated sperm motility"/>
    <property type="evidence" value="ECO:0007669"/>
    <property type="project" value="InterPro"/>
</dbReference>
<sequence>MSNFLIGSLKHATGHGEVWTETSKFSQYGWRCTTNEDNYSHKVLMGNWNEEHYNIQNIAQPKPLPSQVQNAEAFSLYLAVLNVSFSFQYAHCFETTYSSDYNKDQDQRTRRFEQEPHWFPGHQPELEPPLFKSTAQSCYTIDYRPPHSNCSCPALREGTKRMQR</sequence>
<proteinExistence type="predicted"/>
<reference evidence="9 10" key="1">
    <citation type="submission" date="2018-01" db="EMBL/GenBank/DDBJ databases">
        <title>Comparison of the Chinese Bamboo Partridge and Red Junglefowl genome sequences highlights the importance of demography in genome evolution.</title>
        <authorList>
            <person name="Tiley G.P."/>
            <person name="Kimball R.T."/>
            <person name="Braun E.L."/>
            <person name="Burleigh J.G."/>
        </authorList>
    </citation>
    <scope>NUCLEOTIDE SEQUENCE [LARGE SCALE GENOMIC DNA]</scope>
    <source>
        <strain evidence="9">RTK389</strain>
        <tissue evidence="9">Blood</tissue>
    </source>
</reference>
<comment type="subunit">
    <text evidence="8">Microtubule inner protein component of sperm flagellar doublet microtubules.</text>
</comment>
<comment type="subcellular location">
    <subcellularLocation>
        <location evidence="1">Cytoplasm</location>
        <location evidence="1">Cytoskeleton</location>
        <location evidence="1">Flagellum axoneme</location>
    </subcellularLocation>
</comment>
<gene>
    <name evidence="9" type="ORF">CIB84_000392</name>
</gene>
<dbReference type="PANTHER" id="PTHR31180">
    <property type="entry name" value="CILIA- AND FLAGELLA-ASSOCIATED PROTEIN 107-RELATED"/>
    <property type="match status" value="1"/>
</dbReference>
<evidence type="ECO:0000256" key="6">
    <source>
        <dbReference type="ARBA" id="ARBA00023273"/>
    </source>
</evidence>
<dbReference type="InterPro" id="IPR037662">
    <property type="entry name" value="CFAP68/107"/>
</dbReference>
<evidence type="ECO:0000256" key="5">
    <source>
        <dbReference type="ARBA" id="ARBA00023212"/>
    </source>
</evidence>
<keyword evidence="6" id="KW-0966">Cell projection</keyword>
<dbReference type="PANTHER" id="PTHR31180:SF3">
    <property type="entry name" value="EXPRESSED SEQUENCE EH456644"/>
    <property type="match status" value="1"/>
</dbReference>
<organism evidence="9 10">
    <name type="scientific">Bambusicola thoracicus</name>
    <name type="common">Chinese bamboo-partridge</name>
    <name type="synonym">Perdix thoracica</name>
    <dbReference type="NCBI Taxonomy" id="9083"/>
    <lineage>
        <taxon>Eukaryota</taxon>
        <taxon>Metazoa</taxon>
        <taxon>Chordata</taxon>
        <taxon>Craniata</taxon>
        <taxon>Vertebrata</taxon>
        <taxon>Euteleostomi</taxon>
        <taxon>Archelosauria</taxon>
        <taxon>Archosauria</taxon>
        <taxon>Dinosauria</taxon>
        <taxon>Saurischia</taxon>
        <taxon>Theropoda</taxon>
        <taxon>Coelurosauria</taxon>
        <taxon>Aves</taxon>
        <taxon>Neognathae</taxon>
        <taxon>Galloanserae</taxon>
        <taxon>Galliformes</taxon>
        <taxon>Phasianidae</taxon>
        <taxon>Perdicinae</taxon>
        <taxon>Bambusicola</taxon>
    </lineage>
</organism>
<comment type="function">
    <text evidence="7">Microtubule inner protein (MIP) part of the dynein-decorated doublet microtubules (DMTs) in cilia axoneme, which is required for motile cilia beating.</text>
</comment>
<evidence type="ECO:0000256" key="2">
    <source>
        <dbReference type="ARBA" id="ARBA00022490"/>
    </source>
</evidence>
<keyword evidence="4" id="KW-0969">Cilium</keyword>
<evidence type="ECO:0000256" key="7">
    <source>
        <dbReference type="ARBA" id="ARBA00035003"/>
    </source>
</evidence>
<dbReference type="OrthoDB" id="9970063at2759"/>
<evidence type="ECO:0000256" key="8">
    <source>
        <dbReference type="ARBA" id="ARBA00046435"/>
    </source>
</evidence>
<dbReference type="Pfam" id="PF06608">
    <property type="entry name" value="CFAP68"/>
    <property type="match status" value="2"/>
</dbReference>
<evidence type="ECO:0000256" key="4">
    <source>
        <dbReference type="ARBA" id="ARBA00023069"/>
    </source>
</evidence>
<comment type="caution">
    <text evidence="9">The sequence shown here is derived from an EMBL/GenBank/DDBJ whole genome shotgun (WGS) entry which is preliminary data.</text>
</comment>
<evidence type="ECO:0000313" key="10">
    <source>
        <dbReference type="Proteomes" id="UP000237246"/>
    </source>
</evidence>
<evidence type="ECO:0000256" key="1">
    <source>
        <dbReference type="ARBA" id="ARBA00004611"/>
    </source>
</evidence>
<dbReference type="Proteomes" id="UP000237246">
    <property type="component" value="Unassembled WGS sequence"/>
</dbReference>
<protein>
    <submittedName>
        <fullName evidence="9">Uncharacterized protein</fullName>
    </submittedName>
</protein>